<name>A0A915KUH0_ROMCU</name>
<evidence type="ECO:0000313" key="2">
    <source>
        <dbReference type="WBParaSite" id="nRc.2.0.1.t41228-RA"/>
    </source>
</evidence>
<proteinExistence type="predicted"/>
<dbReference type="Proteomes" id="UP000887565">
    <property type="component" value="Unplaced"/>
</dbReference>
<reference evidence="2" key="1">
    <citation type="submission" date="2022-11" db="UniProtKB">
        <authorList>
            <consortium name="WormBaseParasite"/>
        </authorList>
    </citation>
    <scope>IDENTIFICATION</scope>
</reference>
<accession>A0A915KUH0</accession>
<organism evidence="1 2">
    <name type="scientific">Romanomermis culicivorax</name>
    <name type="common">Nematode worm</name>
    <dbReference type="NCBI Taxonomy" id="13658"/>
    <lineage>
        <taxon>Eukaryota</taxon>
        <taxon>Metazoa</taxon>
        <taxon>Ecdysozoa</taxon>
        <taxon>Nematoda</taxon>
        <taxon>Enoplea</taxon>
        <taxon>Dorylaimia</taxon>
        <taxon>Mermithida</taxon>
        <taxon>Mermithoidea</taxon>
        <taxon>Mermithidae</taxon>
        <taxon>Romanomermis</taxon>
    </lineage>
</organism>
<keyword evidence="1" id="KW-1185">Reference proteome</keyword>
<dbReference type="AlphaFoldDB" id="A0A915KUH0"/>
<sequence>MIVTILDVIVQPLTTNSITAEFPIETRIVNITNGKCPLLFVNNRSNSIKLGPNQLIAVVKHLLEYAENFANCQVATTATDCDLTNHQPAALDKSLSCHTHLQKLDFALIQMTAKTYVVITAQKTKALRMLQQKREVFSLPGDKPTFTKELIISINSGTAKQVSRHYNHATLEQRPIICRHI</sequence>
<evidence type="ECO:0000313" key="1">
    <source>
        <dbReference type="Proteomes" id="UP000887565"/>
    </source>
</evidence>
<protein>
    <submittedName>
        <fullName evidence="2">Uncharacterized protein</fullName>
    </submittedName>
</protein>
<dbReference type="WBParaSite" id="nRc.2.0.1.t41228-RA">
    <property type="protein sequence ID" value="nRc.2.0.1.t41228-RA"/>
    <property type="gene ID" value="nRc.2.0.1.g41228"/>
</dbReference>